<evidence type="ECO:0000313" key="1">
    <source>
        <dbReference type="EMBL" id="KAI5654471.1"/>
    </source>
</evidence>
<comment type="caution">
    <text evidence="1">The sequence shown here is derived from an EMBL/GenBank/DDBJ whole genome shotgun (WGS) entry which is preliminary data.</text>
</comment>
<keyword evidence="2" id="KW-1185">Reference proteome</keyword>
<reference evidence="2" key="1">
    <citation type="journal article" date="2023" name="Nat. Plants">
        <title>Single-cell RNA sequencing provides a high-resolution roadmap for understanding the multicellular compartmentation of specialized metabolism.</title>
        <authorList>
            <person name="Sun S."/>
            <person name="Shen X."/>
            <person name="Li Y."/>
            <person name="Li Y."/>
            <person name="Wang S."/>
            <person name="Li R."/>
            <person name="Zhang H."/>
            <person name="Shen G."/>
            <person name="Guo B."/>
            <person name="Wei J."/>
            <person name="Xu J."/>
            <person name="St-Pierre B."/>
            <person name="Chen S."/>
            <person name="Sun C."/>
        </authorList>
    </citation>
    <scope>NUCLEOTIDE SEQUENCE [LARGE SCALE GENOMIC DNA]</scope>
</reference>
<accession>A0ACC0A1M8</accession>
<name>A0ACC0A1M8_CATRO</name>
<dbReference type="Proteomes" id="UP001060085">
    <property type="component" value="Linkage Group LG07"/>
</dbReference>
<sequence length="220" mass="23831">MSDFLINAVNVKVLGSAVVNRCPHQMEIQSIVLAEIDGSGCSILGSVDSYGDLIVSKLDGSSDDVDRLTYLVSPHDCGAGEGSWAGLCFNPSQWSMAAVARSFCKSIDFYDQDIHLQPCNLWGGNEGPLSALTEGRQVIILLLRHWHPHAVSEVFHSCLNSLQLNIWDLRMKEKGGCLQRICGSVGDILYAVSSSSTGTIAVGGADRTVTVYDLRRLVFL</sequence>
<dbReference type="EMBL" id="CM044707">
    <property type="protein sequence ID" value="KAI5654471.1"/>
    <property type="molecule type" value="Genomic_DNA"/>
</dbReference>
<proteinExistence type="predicted"/>
<organism evidence="1 2">
    <name type="scientific">Catharanthus roseus</name>
    <name type="common">Madagascar periwinkle</name>
    <name type="synonym">Vinca rosea</name>
    <dbReference type="NCBI Taxonomy" id="4058"/>
    <lineage>
        <taxon>Eukaryota</taxon>
        <taxon>Viridiplantae</taxon>
        <taxon>Streptophyta</taxon>
        <taxon>Embryophyta</taxon>
        <taxon>Tracheophyta</taxon>
        <taxon>Spermatophyta</taxon>
        <taxon>Magnoliopsida</taxon>
        <taxon>eudicotyledons</taxon>
        <taxon>Gunneridae</taxon>
        <taxon>Pentapetalae</taxon>
        <taxon>asterids</taxon>
        <taxon>lamiids</taxon>
        <taxon>Gentianales</taxon>
        <taxon>Apocynaceae</taxon>
        <taxon>Rauvolfioideae</taxon>
        <taxon>Vinceae</taxon>
        <taxon>Catharanthinae</taxon>
        <taxon>Catharanthus</taxon>
    </lineage>
</organism>
<protein>
    <submittedName>
        <fullName evidence="1">Uncharacterized protein</fullName>
    </submittedName>
</protein>
<gene>
    <name evidence="1" type="ORF">M9H77_31658</name>
</gene>
<evidence type="ECO:0000313" key="2">
    <source>
        <dbReference type="Proteomes" id="UP001060085"/>
    </source>
</evidence>